<keyword evidence="2" id="KW-1185">Reference proteome</keyword>
<dbReference type="PANTHER" id="PTHR36529">
    <property type="entry name" value="SLL1095 PROTEIN"/>
    <property type="match status" value="1"/>
</dbReference>
<dbReference type="NCBIfam" id="TIGR04282">
    <property type="entry name" value="glyco_like_cofC"/>
    <property type="match status" value="1"/>
</dbReference>
<dbReference type="OrthoDB" id="9798250at2"/>
<dbReference type="EMBL" id="FLYE01000044">
    <property type="protein sequence ID" value="SCA57282.1"/>
    <property type="molecule type" value="Genomic_DNA"/>
</dbReference>
<dbReference type="STRING" id="1867952.MTBPR1_50038"/>
<sequence>MRQKHLVILAKEPRIGRVKTRLARDVGKLAAWRFYREMLHALPKRLSVDKSWQVWLSISPDHARFRSFSQGPVRYLKQGSGDLGARMIRPAQHLPKGAFIVVGVDIPEIKADYIKKAFKLLGTNDAVFGPAEDGGFWLVGLKRHPVLANPYGKSVSWSQSDTLQACLDNLKGKKVAFVETLSDIDSGDDLRRWREKR</sequence>
<evidence type="ECO:0008006" key="3">
    <source>
        <dbReference type="Google" id="ProtNLM"/>
    </source>
</evidence>
<evidence type="ECO:0000313" key="2">
    <source>
        <dbReference type="Proteomes" id="UP000231658"/>
    </source>
</evidence>
<dbReference type="RefSeq" id="WP_069189333.1">
    <property type="nucleotide sequence ID" value="NZ_FLYE01000044.1"/>
</dbReference>
<dbReference type="Proteomes" id="UP000231658">
    <property type="component" value="Unassembled WGS sequence"/>
</dbReference>
<dbReference type="InterPro" id="IPR029044">
    <property type="entry name" value="Nucleotide-diphossugar_trans"/>
</dbReference>
<accession>A0A1C3RJ39</accession>
<dbReference type="PANTHER" id="PTHR36529:SF1">
    <property type="entry name" value="GLYCOSYLTRANSFERASE"/>
    <property type="match status" value="1"/>
</dbReference>
<dbReference type="AlphaFoldDB" id="A0A1C3RJ39"/>
<organism evidence="1 2">
    <name type="scientific">Candidatus Terasakiella magnetica</name>
    <dbReference type="NCBI Taxonomy" id="1867952"/>
    <lineage>
        <taxon>Bacteria</taxon>
        <taxon>Pseudomonadati</taxon>
        <taxon>Pseudomonadota</taxon>
        <taxon>Alphaproteobacteria</taxon>
        <taxon>Rhodospirillales</taxon>
        <taxon>Terasakiellaceae</taxon>
        <taxon>Terasakiella</taxon>
    </lineage>
</organism>
<dbReference type="SUPFAM" id="SSF53448">
    <property type="entry name" value="Nucleotide-diphospho-sugar transferases"/>
    <property type="match status" value="1"/>
</dbReference>
<evidence type="ECO:0000313" key="1">
    <source>
        <dbReference type="EMBL" id="SCA57282.1"/>
    </source>
</evidence>
<dbReference type="Gene3D" id="3.90.550.10">
    <property type="entry name" value="Spore Coat Polysaccharide Biosynthesis Protein SpsA, Chain A"/>
    <property type="match status" value="1"/>
</dbReference>
<dbReference type="InterPro" id="IPR018641">
    <property type="entry name" value="Trfase_1_rSAM/seldom-assoc"/>
</dbReference>
<proteinExistence type="predicted"/>
<protein>
    <recommendedName>
        <fullName evidence="3">Glycosyltransferase</fullName>
    </recommendedName>
</protein>
<gene>
    <name evidence="1" type="ORF">MTBPR1_50038</name>
</gene>
<name>A0A1C3RJ39_9PROT</name>
<dbReference type="Pfam" id="PF09837">
    <property type="entry name" value="DUF2064"/>
    <property type="match status" value="1"/>
</dbReference>
<reference evidence="1 2" key="1">
    <citation type="submission" date="2016-07" db="EMBL/GenBank/DDBJ databases">
        <authorList>
            <person name="Lefevre C.T."/>
        </authorList>
    </citation>
    <scope>NUCLEOTIDE SEQUENCE [LARGE SCALE GENOMIC DNA]</scope>
    <source>
        <strain evidence="1">PR1</strain>
    </source>
</reference>